<name>A0ACB6R2V6_9PLEO</name>
<reference evidence="1" key="1">
    <citation type="journal article" date="2020" name="Stud. Mycol.">
        <title>101 Dothideomycetes genomes: a test case for predicting lifestyles and emergence of pathogens.</title>
        <authorList>
            <person name="Haridas S."/>
            <person name="Albert R."/>
            <person name="Binder M."/>
            <person name="Bloem J."/>
            <person name="Labutti K."/>
            <person name="Salamov A."/>
            <person name="Andreopoulos B."/>
            <person name="Baker S."/>
            <person name="Barry K."/>
            <person name="Bills G."/>
            <person name="Bluhm B."/>
            <person name="Cannon C."/>
            <person name="Castanera R."/>
            <person name="Culley D."/>
            <person name="Daum C."/>
            <person name="Ezra D."/>
            <person name="Gonzalez J."/>
            <person name="Henrissat B."/>
            <person name="Kuo A."/>
            <person name="Liang C."/>
            <person name="Lipzen A."/>
            <person name="Lutzoni F."/>
            <person name="Magnuson J."/>
            <person name="Mondo S."/>
            <person name="Nolan M."/>
            <person name="Ohm R."/>
            <person name="Pangilinan J."/>
            <person name="Park H.-J."/>
            <person name="Ramirez L."/>
            <person name="Alfaro M."/>
            <person name="Sun H."/>
            <person name="Tritt A."/>
            <person name="Yoshinaga Y."/>
            <person name="Zwiers L.-H."/>
            <person name="Turgeon B."/>
            <person name="Goodwin S."/>
            <person name="Spatafora J."/>
            <person name="Crous P."/>
            <person name="Grigoriev I."/>
        </authorList>
    </citation>
    <scope>NUCLEOTIDE SEQUENCE</scope>
    <source>
        <strain evidence="1">ATCC 200398</strain>
    </source>
</reference>
<sequence length="257" mass="28403">MNDFPCLLVRGICGYAGSHKNKVWQPYAKEVLSLIPTEVRATEAAGGLSNYHIPFSLKGVPVGKFANRPQDTEALRGTLIPKKQDKRRRILVVQGFGGAGKTQLAAGFSRRHQHSFSSVLWLDGSSESSLKRSITAFASRIPAGQVEDSSRMYASGQGGDADAVVKEVLRWLSIPDNSDWLVVVDNVDRDYRGCEEDTEAYDLEEPWEVKKVDQERARAIFKTWYGKEVVAGTARWPPLALTQAAAYMSETSMSFGT</sequence>
<proteinExistence type="predicted"/>
<dbReference type="EMBL" id="MU003500">
    <property type="protein sequence ID" value="KAF2473125.1"/>
    <property type="molecule type" value="Genomic_DNA"/>
</dbReference>
<gene>
    <name evidence="1" type="ORF">BDR25DRAFT_352584</name>
</gene>
<organism evidence="1 2">
    <name type="scientific">Lindgomyces ingoldianus</name>
    <dbReference type="NCBI Taxonomy" id="673940"/>
    <lineage>
        <taxon>Eukaryota</taxon>
        <taxon>Fungi</taxon>
        <taxon>Dikarya</taxon>
        <taxon>Ascomycota</taxon>
        <taxon>Pezizomycotina</taxon>
        <taxon>Dothideomycetes</taxon>
        <taxon>Pleosporomycetidae</taxon>
        <taxon>Pleosporales</taxon>
        <taxon>Lindgomycetaceae</taxon>
        <taxon>Lindgomyces</taxon>
    </lineage>
</organism>
<evidence type="ECO:0000313" key="2">
    <source>
        <dbReference type="Proteomes" id="UP000799755"/>
    </source>
</evidence>
<keyword evidence="2" id="KW-1185">Reference proteome</keyword>
<dbReference type="Proteomes" id="UP000799755">
    <property type="component" value="Unassembled WGS sequence"/>
</dbReference>
<protein>
    <submittedName>
        <fullName evidence="1">Uncharacterized protein</fullName>
    </submittedName>
</protein>
<accession>A0ACB6R2V6</accession>
<evidence type="ECO:0000313" key="1">
    <source>
        <dbReference type="EMBL" id="KAF2473125.1"/>
    </source>
</evidence>
<comment type="caution">
    <text evidence="1">The sequence shown here is derived from an EMBL/GenBank/DDBJ whole genome shotgun (WGS) entry which is preliminary data.</text>
</comment>